<dbReference type="InterPro" id="IPR001753">
    <property type="entry name" value="Enoyl-CoA_hydra/iso"/>
</dbReference>
<evidence type="ECO:0000256" key="2">
    <source>
        <dbReference type="ARBA" id="ARBA00023098"/>
    </source>
</evidence>
<dbReference type="InterPro" id="IPR014748">
    <property type="entry name" value="Enoyl-CoA_hydra_C"/>
</dbReference>
<dbReference type="OrthoDB" id="9775794at2"/>
<dbReference type="CDD" id="cd06558">
    <property type="entry name" value="crotonase-like"/>
    <property type="match status" value="1"/>
</dbReference>
<keyword evidence="3" id="KW-0456">Lyase</keyword>
<comment type="similarity">
    <text evidence="1 4">Belongs to the enoyl-CoA hydratase/isomerase family.</text>
</comment>
<evidence type="ECO:0000256" key="3">
    <source>
        <dbReference type="ARBA" id="ARBA00023239"/>
    </source>
</evidence>
<sequence>MRTGAVQGYAPHANELLGGFVTDTVQTEDADGVLVITINRPEARNAVNGEVASGIAAALDDLDARGDLRAGVITGAGGTFCAGMDLKAFLTGGRPSIPGRGFAGITEAPPAKPLIAAVEGYALAGGCEIALSCDLVVAAENAKFGLPEVKRGLVAAAGGLLRLPQRIPYQVAMELALTGEFLDAPRGHHFGLVNRLTAPGGALAAARELAAAIAANGPLAVLATKKVVAEAAGWPAGEFWQRQGVLVEPVFTSEDAREGALAFAEKRLPRWTGR</sequence>
<keyword evidence="2" id="KW-0443">Lipid metabolism</keyword>
<dbReference type="EMBL" id="RPFW01000004">
    <property type="protein sequence ID" value="TVZ02847.1"/>
    <property type="molecule type" value="Genomic_DNA"/>
</dbReference>
<dbReference type="PANTHER" id="PTHR11941">
    <property type="entry name" value="ENOYL-COA HYDRATASE-RELATED"/>
    <property type="match status" value="1"/>
</dbReference>
<dbReference type="PROSITE" id="PS00166">
    <property type="entry name" value="ENOYL_COA_HYDRATASE"/>
    <property type="match status" value="1"/>
</dbReference>
<dbReference type="Gene3D" id="1.10.12.10">
    <property type="entry name" value="Lyase 2-enoyl-coa Hydratase, Chain A, domain 2"/>
    <property type="match status" value="1"/>
</dbReference>
<name>A0A6P2BVW8_9ACTN</name>
<comment type="caution">
    <text evidence="5">The sequence shown here is derived from an EMBL/GenBank/DDBJ whole genome shotgun (WGS) entry which is preliminary data.</text>
</comment>
<dbReference type="Gene3D" id="3.90.226.10">
    <property type="entry name" value="2-enoyl-CoA Hydratase, Chain A, domain 1"/>
    <property type="match status" value="1"/>
</dbReference>
<protein>
    <submittedName>
        <fullName evidence="5">Crotonase/enoyl-CoA hydratase family protein</fullName>
    </submittedName>
</protein>
<proteinExistence type="inferred from homology"/>
<dbReference type="InterPro" id="IPR029045">
    <property type="entry name" value="ClpP/crotonase-like_dom_sf"/>
</dbReference>
<dbReference type="SUPFAM" id="SSF52096">
    <property type="entry name" value="ClpP/crotonase"/>
    <property type="match status" value="1"/>
</dbReference>
<evidence type="ECO:0000256" key="4">
    <source>
        <dbReference type="RuleBase" id="RU003707"/>
    </source>
</evidence>
<dbReference type="AlphaFoldDB" id="A0A6P2BVW8"/>
<reference evidence="5 6" key="1">
    <citation type="submission" date="2018-11" db="EMBL/GenBank/DDBJ databases">
        <title>Trebonia kvetii gen.nov., sp.nov., a novel acidophilic actinobacterium, and proposal of the new actinobacterial family Treboniaceae fam. nov.</title>
        <authorList>
            <person name="Rapoport D."/>
            <person name="Sagova-Mareckova M."/>
            <person name="Sedlacek I."/>
            <person name="Provaznik J."/>
            <person name="Kralova S."/>
            <person name="Pavlinic D."/>
            <person name="Benes V."/>
            <person name="Kopecky J."/>
        </authorList>
    </citation>
    <scope>NUCLEOTIDE SEQUENCE [LARGE SCALE GENOMIC DNA]</scope>
    <source>
        <strain evidence="5 6">15Tr583</strain>
    </source>
</reference>
<dbReference type="Pfam" id="PF00378">
    <property type="entry name" value="ECH_1"/>
    <property type="match status" value="1"/>
</dbReference>
<dbReference type="GO" id="GO:0016829">
    <property type="term" value="F:lyase activity"/>
    <property type="evidence" value="ECO:0007669"/>
    <property type="project" value="UniProtKB-KW"/>
</dbReference>
<evidence type="ECO:0000313" key="6">
    <source>
        <dbReference type="Proteomes" id="UP000460272"/>
    </source>
</evidence>
<keyword evidence="6" id="KW-1185">Reference proteome</keyword>
<dbReference type="GO" id="GO:0006635">
    <property type="term" value="P:fatty acid beta-oxidation"/>
    <property type="evidence" value="ECO:0007669"/>
    <property type="project" value="TreeGrafter"/>
</dbReference>
<gene>
    <name evidence="5" type="ORF">EAS64_20390</name>
</gene>
<dbReference type="PANTHER" id="PTHR11941:SF169">
    <property type="entry name" value="(7AS)-7A-METHYL-1,5-DIOXO-2,3,5,6,7,7A-HEXAHYDRO-1H-INDENE-CARBOXYL-COA HYDROLASE"/>
    <property type="match status" value="1"/>
</dbReference>
<dbReference type="Proteomes" id="UP000460272">
    <property type="component" value="Unassembled WGS sequence"/>
</dbReference>
<dbReference type="InterPro" id="IPR018376">
    <property type="entry name" value="Enoyl-CoA_hyd/isom_CS"/>
</dbReference>
<evidence type="ECO:0000313" key="5">
    <source>
        <dbReference type="EMBL" id="TVZ02847.1"/>
    </source>
</evidence>
<evidence type="ECO:0000256" key="1">
    <source>
        <dbReference type="ARBA" id="ARBA00005254"/>
    </source>
</evidence>
<organism evidence="5 6">
    <name type="scientific">Trebonia kvetii</name>
    <dbReference type="NCBI Taxonomy" id="2480626"/>
    <lineage>
        <taxon>Bacteria</taxon>
        <taxon>Bacillati</taxon>
        <taxon>Actinomycetota</taxon>
        <taxon>Actinomycetes</taxon>
        <taxon>Streptosporangiales</taxon>
        <taxon>Treboniaceae</taxon>
        <taxon>Trebonia</taxon>
    </lineage>
</organism>
<dbReference type="NCBIfam" id="NF006100">
    <property type="entry name" value="PRK08252.1"/>
    <property type="match status" value="1"/>
</dbReference>
<accession>A0A6P2BVW8</accession>